<gene>
    <name evidence="2" type="ORF">EVJ48_08835</name>
</gene>
<dbReference type="AlphaFoldDB" id="A0A520X8G0"/>
<proteinExistence type="predicted"/>
<sequence>MKAIKFLKVFLIGFIVLGVGSAGLASVFAGASYGASTQITRKTVINNDAKLIKLYIKILNKVGNNKQAALEIEKNLQVSPSGLKLYMKKGMGVGDAVFIKLIEDNTNAVNKADVKNFIKGYLTGNNTLSQLNGNEVNVKNVIKEMNGVVNLKVVNEVYKTETGVTVDHTLSLAVNTPNTTHNLKLENYMTNENGNVYKTHTLQNQMNQVNNTQNQMNQVNNTQQQMQQMNNTQQQMQQMNNTQQQIKQTNNMQQQMMGR</sequence>
<protein>
    <submittedName>
        <fullName evidence="2">Uncharacterized protein</fullName>
    </submittedName>
</protein>
<evidence type="ECO:0000313" key="3">
    <source>
        <dbReference type="Proteomes" id="UP000322454"/>
    </source>
</evidence>
<accession>A0A520X8G0</accession>
<organism evidence="2 3">
    <name type="scientific">Candidatus Acidulodesulfobacterium acidiphilum</name>
    <dbReference type="NCBI Taxonomy" id="2597224"/>
    <lineage>
        <taxon>Bacteria</taxon>
        <taxon>Deltaproteobacteria</taxon>
        <taxon>Candidatus Acidulodesulfobacterales</taxon>
        <taxon>Candidatus Acidulodesulfobacterium</taxon>
    </lineage>
</organism>
<feature type="coiled-coil region" evidence="1">
    <location>
        <begin position="202"/>
        <end position="252"/>
    </location>
</feature>
<evidence type="ECO:0000256" key="1">
    <source>
        <dbReference type="SAM" id="Coils"/>
    </source>
</evidence>
<dbReference type="Proteomes" id="UP000322454">
    <property type="component" value="Unassembled WGS sequence"/>
</dbReference>
<keyword evidence="1" id="KW-0175">Coiled coil</keyword>
<name>A0A520X8G0_9DELT</name>
<reference evidence="2 3" key="1">
    <citation type="submission" date="2019-01" db="EMBL/GenBank/DDBJ databases">
        <title>Insights into ecological role of a new deltaproteobacterial order Candidatus Sinidesulfobacterales (Sva0485) by metagenomics and metatranscriptomics.</title>
        <authorList>
            <person name="Tan S."/>
            <person name="Liu J."/>
            <person name="Fang Y."/>
            <person name="Hedlund B."/>
            <person name="Lian Z.-H."/>
            <person name="Huang L.-Y."/>
            <person name="Li J.-T."/>
            <person name="Huang L.-N."/>
            <person name="Li W.-J."/>
            <person name="Jiang H.-C."/>
            <person name="Dong H.-L."/>
            <person name="Shu W.-S."/>
        </authorList>
    </citation>
    <scope>NUCLEOTIDE SEQUENCE [LARGE SCALE GENOMIC DNA]</scope>
    <source>
        <strain evidence="2">AP4</strain>
    </source>
</reference>
<dbReference type="EMBL" id="SHMQ01000036">
    <property type="protein sequence ID" value="RZV37497.1"/>
    <property type="molecule type" value="Genomic_DNA"/>
</dbReference>
<evidence type="ECO:0000313" key="2">
    <source>
        <dbReference type="EMBL" id="RZV37497.1"/>
    </source>
</evidence>
<comment type="caution">
    <text evidence="2">The sequence shown here is derived from an EMBL/GenBank/DDBJ whole genome shotgun (WGS) entry which is preliminary data.</text>
</comment>